<keyword evidence="4" id="KW-1185">Reference proteome</keyword>
<dbReference type="RefSeq" id="WP_378964144.1">
    <property type="nucleotide sequence ID" value="NZ_JBHTBJ010000001.1"/>
</dbReference>
<gene>
    <name evidence="3" type="ORF">ACFQS1_02005</name>
</gene>
<accession>A0ABW2HM29</accession>
<feature type="chain" id="PRO_5047461881" description="Serine/threonine protein kinase" evidence="2">
    <location>
        <begin position="18"/>
        <end position="234"/>
    </location>
</feature>
<evidence type="ECO:0000256" key="1">
    <source>
        <dbReference type="SAM" id="MobiDB-lite"/>
    </source>
</evidence>
<protein>
    <recommendedName>
        <fullName evidence="5">Serine/threonine protein kinase</fullName>
    </recommendedName>
</protein>
<keyword evidence="2" id="KW-0732">Signal</keyword>
<evidence type="ECO:0000256" key="2">
    <source>
        <dbReference type="SAM" id="SignalP"/>
    </source>
</evidence>
<dbReference type="EMBL" id="JBHTBJ010000001">
    <property type="protein sequence ID" value="MFC7272741.1"/>
    <property type="molecule type" value="Genomic_DNA"/>
</dbReference>
<organism evidence="3 4">
    <name type="scientific">Paractinoplanes rhizophilus</name>
    <dbReference type="NCBI Taxonomy" id="1416877"/>
    <lineage>
        <taxon>Bacteria</taxon>
        <taxon>Bacillati</taxon>
        <taxon>Actinomycetota</taxon>
        <taxon>Actinomycetes</taxon>
        <taxon>Micromonosporales</taxon>
        <taxon>Micromonosporaceae</taxon>
        <taxon>Paractinoplanes</taxon>
    </lineage>
</organism>
<evidence type="ECO:0000313" key="3">
    <source>
        <dbReference type="EMBL" id="MFC7272741.1"/>
    </source>
</evidence>
<comment type="caution">
    <text evidence="3">The sequence shown here is derived from an EMBL/GenBank/DDBJ whole genome shotgun (WGS) entry which is preliminary data.</text>
</comment>
<proteinExistence type="predicted"/>
<feature type="region of interest" description="Disordered" evidence="1">
    <location>
        <begin position="37"/>
        <end position="93"/>
    </location>
</feature>
<feature type="signal peptide" evidence="2">
    <location>
        <begin position="1"/>
        <end position="17"/>
    </location>
</feature>
<reference evidence="4" key="1">
    <citation type="journal article" date="2019" name="Int. J. Syst. Evol. Microbiol.">
        <title>The Global Catalogue of Microorganisms (GCM) 10K type strain sequencing project: providing services to taxonomists for standard genome sequencing and annotation.</title>
        <authorList>
            <consortium name="The Broad Institute Genomics Platform"/>
            <consortium name="The Broad Institute Genome Sequencing Center for Infectious Disease"/>
            <person name="Wu L."/>
            <person name="Ma J."/>
        </authorList>
    </citation>
    <scope>NUCLEOTIDE SEQUENCE [LARGE SCALE GENOMIC DNA]</scope>
    <source>
        <strain evidence="4">XZYJT-10</strain>
    </source>
</reference>
<dbReference type="Proteomes" id="UP001596548">
    <property type="component" value="Unassembled WGS sequence"/>
</dbReference>
<sequence length="234" mass="23424">MVAVIALVFGLSGAALAALALGRSDQAVTLAASAGGAPAPAAMNSVATPTPDDPAGTPAGDPSAAETTDPAADPATGQAADPATSASPGDISPTAKFEVAYEGEKLKIRSEGCRWPDNYALVDLDEPRVGAVAETGEFGYAGCDPGKIDTKLPFAVVPGASATPADCLETIRTDPGRSPIAPTRGMTLCFLTSQDAAATQGISQKLAFVTIDAITVDNNTGVLNVSAKAWNVPQ</sequence>
<evidence type="ECO:0000313" key="4">
    <source>
        <dbReference type="Proteomes" id="UP001596548"/>
    </source>
</evidence>
<feature type="compositionally biased region" description="Low complexity" evidence="1">
    <location>
        <begin position="37"/>
        <end position="84"/>
    </location>
</feature>
<evidence type="ECO:0008006" key="5">
    <source>
        <dbReference type="Google" id="ProtNLM"/>
    </source>
</evidence>
<name>A0ABW2HM29_9ACTN</name>